<dbReference type="InterPro" id="IPR000653">
    <property type="entry name" value="DegT/StrS_aminotransferase"/>
</dbReference>
<dbReference type="GO" id="GO:0000271">
    <property type="term" value="P:polysaccharide biosynthetic process"/>
    <property type="evidence" value="ECO:0007669"/>
    <property type="project" value="TreeGrafter"/>
</dbReference>
<reference evidence="1" key="1">
    <citation type="journal article" date="2014" name="Front. Microbiol.">
        <title>High frequency of phylogenetically diverse reductive dehalogenase-homologous genes in deep subseafloor sedimentary metagenomes.</title>
        <authorList>
            <person name="Kawai M."/>
            <person name="Futagami T."/>
            <person name="Toyoda A."/>
            <person name="Takaki Y."/>
            <person name="Nishi S."/>
            <person name="Hori S."/>
            <person name="Arai W."/>
            <person name="Tsubouchi T."/>
            <person name="Morono Y."/>
            <person name="Uchiyama I."/>
            <person name="Ito T."/>
            <person name="Fujiyama A."/>
            <person name="Inagaki F."/>
            <person name="Takami H."/>
        </authorList>
    </citation>
    <scope>NUCLEOTIDE SEQUENCE</scope>
    <source>
        <strain evidence="1">Expedition CK06-06</strain>
    </source>
</reference>
<comment type="caution">
    <text evidence="1">The sequence shown here is derived from an EMBL/GenBank/DDBJ whole genome shotgun (WGS) entry which is preliminary data.</text>
</comment>
<evidence type="ECO:0008006" key="2">
    <source>
        <dbReference type="Google" id="ProtNLM"/>
    </source>
</evidence>
<dbReference type="Gene3D" id="3.40.640.10">
    <property type="entry name" value="Type I PLP-dependent aspartate aminotransferase-like (Major domain)"/>
    <property type="match status" value="1"/>
</dbReference>
<dbReference type="Pfam" id="PF01041">
    <property type="entry name" value="DegT_DnrJ_EryC1"/>
    <property type="match status" value="1"/>
</dbReference>
<evidence type="ECO:0000313" key="1">
    <source>
        <dbReference type="EMBL" id="GAI62778.1"/>
    </source>
</evidence>
<dbReference type="GO" id="GO:0008483">
    <property type="term" value="F:transaminase activity"/>
    <property type="evidence" value="ECO:0007669"/>
    <property type="project" value="TreeGrafter"/>
</dbReference>
<dbReference type="AlphaFoldDB" id="X1Q3H7"/>
<dbReference type="PANTHER" id="PTHR30244">
    <property type="entry name" value="TRANSAMINASE"/>
    <property type="match status" value="1"/>
</dbReference>
<dbReference type="InterPro" id="IPR015424">
    <property type="entry name" value="PyrdxlP-dep_Trfase"/>
</dbReference>
<dbReference type="SUPFAM" id="SSF53383">
    <property type="entry name" value="PLP-dependent transferases"/>
    <property type="match status" value="1"/>
</dbReference>
<dbReference type="PANTHER" id="PTHR30244:SF34">
    <property type="entry name" value="DTDP-4-AMINO-4,6-DIDEOXYGALACTOSE TRANSAMINASE"/>
    <property type="match status" value="1"/>
</dbReference>
<dbReference type="GO" id="GO:0030170">
    <property type="term" value="F:pyridoxal phosphate binding"/>
    <property type="evidence" value="ECO:0007669"/>
    <property type="project" value="TreeGrafter"/>
</dbReference>
<gene>
    <name evidence="1" type="ORF">S12H4_10354</name>
</gene>
<dbReference type="EMBL" id="BARW01004407">
    <property type="protein sequence ID" value="GAI62778.1"/>
    <property type="molecule type" value="Genomic_DNA"/>
</dbReference>
<accession>X1Q3H7</accession>
<name>X1Q3H7_9ZZZZ</name>
<feature type="non-terminal residue" evidence="1">
    <location>
        <position position="153"/>
    </location>
</feature>
<organism evidence="1">
    <name type="scientific">marine sediment metagenome</name>
    <dbReference type="NCBI Taxonomy" id="412755"/>
    <lineage>
        <taxon>unclassified sequences</taxon>
        <taxon>metagenomes</taxon>
        <taxon>ecological metagenomes</taxon>
    </lineage>
</organism>
<protein>
    <recommendedName>
        <fullName evidence="2">Aminotransferase class I/classII domain-containing protein</fullName>
    </recommendedName>
</protein>
<sequence>MPRNDKYLAINGGKPVSKEPVLIHKPYLDEKDFQIVNETIRSTFISGNGPKCMEFEQRLAEYLGVKHVLFTNSCTTALDLAFKVKEFPAGSEVITPNFTYTSTALGPLLNNLKIRLVDVDPENGNIGVEKIETAINNKTVAIVPVDYAGNPAD</sequence>
<proteinExistence type="predicted"/>
<dbReference type="InterPro" id="IPR015421">
    <property type="entry name" value="PyrdxlP-dep_Trfase_major"/>
</dbReference>